<organism evidence="10 11">
    <name type="scientific">Albimonas donghaensis</name>
    <dbReference type="NCBI Taxonomy" id="356660"/>
    <lineage>
        <taxon>Bacteria</taxon>
        <taxon>Pseudomonadati</taxon>
        <taxon>Pseudomonadota</taxon>
        <taxon>Alphaproteobacteria</taxon>
        <taxon>Rhodobacterales</taxon>
        <taxon>Paracoccaceae</taxon>
        <taxon>Albimonas</taxon>
    </lineage>
</organism>
<evidence type="ECO:0000313" key="11">
    <source>
        <dbReference type="Proteomes" id="UP000199118"/>
    </source>
</evidence>
<dbReference type="Pfam" id="PF00441">
    <property type="entry name" value="Acyl-CoA_dh_1"/>
    <property type="match status" value="1"/>
</dbReference>
<evidence type="ECO:0000256" key="4">
    <source>
        <dbReference type="ARBA" id="ARBA00022827"/>
    </source>
</evidence>
<feature type="domain" description="Acyl-CoA dehydrogenase/oxidase N-terminal" evidence="9">
    <location>
        <begin position="7"/>
        <end position="119"/>
    </location>
</feature>
<dbReference type="SUPFAM" id="SSF56645">
    <property type="entry name" value="Acyl-CoA dehydrogenase NM domain-like"/>
    <property type="match status" value="1"/>
</dbReference>
<dbReference type="Proteomes" id="UP000199118">
    <property type="component" value="Unassembled WGS sequence"/>
</dbReference>
<dbReference type="PANTHER" id="PTHR48083">
    <property type="entry name" value="MEDIUM-CHAIN SPECIFIC ACYL-COA DEHYDROGENASE, MITOCHONDRIAL-RELATED"/>
    <property type="match status" value="1"/>
</dbReference>
<dbReference type="OrthoDB" id="9775090at2"/>
<dbReference type="STRING" id="356660.SAMN05444336_104180"/>
<dbReference type="GO" id="GO:0033539">
    <property type="term" value="P:fatty acid beta-oxidation using acyl-CoA dehydrogenase"/>
    <property type="evidence" value="ECO:0007669"/>
    <property type="project" value="TreeGrafter"/>
</dbReference>
<feature type="domain" description="Acyl-CoA dehydrogenase/oxidase C-terminal" evidence="7">
    <location>
        <begin position="230"/>
        <end position="378"/>
    </location>
</feature>
<evidence type="ECO:0000256" key="1">
    <source>
        <dbReference type="ARBA" id="ARBA00001974"/>
    </source>
</evidence>
<dbReference type="PANTHER" id="PTHR48083:SF28">
    <property type="entry name" value="ACYL-COA DEHYDROGENASE FAMILY PROTEIN (AFU_ORTHOLOGUE AFUA_6G10880)-RELATED"/>
    <property type="match status" value="1"/>
</dbReference>
<keyword evidence="3 6" id="KW-0285">Flavoprotein</keyword>
<comment type="cofactor">
    <cofactor evidence="1 6">
        <name>FAD</name>
        <dbReference type="ChEBI" id="CHEBI:57692"/>
    </cofactor>
</comment>
<name>A0A1H3AHB2_9RHOB</name>
<dbReference type="InterPro" id="IPR050741">
    <property type="entry name" value="Acyl-CoA_dehydrogenase"/>
</dbReference>
<dbReference type="InterPro" id="IPR036250">
    <property type="entry name" value="AcylCo_DH-like_C"/>
</dbReference>
<sequence length="380" mass="41595">MPRPFQTEERQAFRDQVIRFARTELVPHINDWDEAGAVPWELHQKVAALGVFGFGIDEKWGGLGFDDAFMRAAWAEEVARRCSSGVMAAVGGRGISLDPIVKLADEETKARILPDVIAGRTGSSLAITEPSGGSDVAGLRTRAVRDGNHWVISGQKAYITGGMKADHFVVAARTGGPGIEGVSLFLVPSDAPGFSRIAMDRKQGWWCAEQALLSFDEARVPASAMLGEENRGFASIMSNFNLERLTLIAQSLGMMKGVLDQSIDWAQERQTFGKPLIKHQVIRHKIAEMSARVDALESWVDRLCWEINEGEIPVAGLAKAKFHATKSLEYVASEGMQIMGGAGYMRGNLIERVWREVKIQAIGGGSEEIMRDLAVRQMGL</sequence>
<dbReference type="InterPro" id="IPR037069">
    <property type="entry name" value="AcylCoA_DH/ox_N_sf"/>
</dbReference>
<evidence type="ECO:0000256" key="5">
    <source>
        <dbReference type="ARBA" id="ARBA00023002"/>
    </source>
</evidence>
<gene>
    <name evidence="10" type="ORF">SAMN05444336_104180</name>
</gene>
<keyword evidence="11" id="KW-1185">Reference proteome</keyword>
<dbReference type="Gene3D" id="1.20.140.10">
    <property type="entry name" value="Butyryl-CoA Dehydrogenase, subunit A, domain 3"/>
    <property type="match status" value="1"/>
</dbReference>
<evidence type="ECO:0000256" key="6">
    <source>
        <dbReference type="RuleBase" id="RU362125"/>
    </source>
</evidence>
<dbReference type="AlphaFoldDB" id="A0A1H3AHB2"/>
<dbReference type="Pfam" id="PF02770">
    <property type="entry name" value="Acyl-CoA_dh_M"/>
    <property type="match status" value="1"/>
</dbReference>
<evidence type="ECO:0000259" key="9">
    <source>
        <dbReference type="Pfam" id="PF02771"/>
    </source>
</evidence>
<dbReference type="Gene3D" id="2.40.110.10">
    <property type="entry name" value="Butyryl-CoA Dehydrogenase, subunit A, domain 2"/>
    <property type="match status" value="1"/>
</dbReference>
<protein>
    <submittedName>
        <fullName evidence="10">Acyl-CoA dehydrogenase</fullName>
    </submittedName>
</protein>
<dbReference type="InterPro" id="IPR046373">
    <property type="entry name" value="Acyl-CoA_Oxase/DH_mid-dom_sf"/>
</dbReference>
<dbReference type="Gene3D" id="1.10.540.10">
    <property type="entry name" value="Acyl-CoA dehydrogenase/oxidase, N-terminal domain"/>
    <property type="match status" value="1"/>
</dbReference>
<evidence type="ECO:0000259" key="7">
    <source>
        <dbReference type="Pfam" id="PF00441"/>
    </source>
</evidence>
<dbReference type="InterPro" id="IPR006089">
    <property type="entry name" value="Acyl-CoA_DH_CS"/>
</dbReference>
<feature type="domain" description="Acyl-CoA oxidase/dehydrogenase middle" evidence="8">
    <location>
        <begin position="125"/>
        <end position="216"/>
    </location>
</feature>
<accession>A0A1H3AHB2</accession>
<proteinExistence type="inferred from homology"/>
<keyword evidence="5 6" id="KW-0560">Oxidoreductase</keyword>
<dbReference type="GO" id="GO:0005737">
    <property type="term" value="C:cytoplasm"/>
    <property type="evidence" value="ECO:0007669"/>
    <property type="project" value="TreeGrafter"/>
</dbReference>
<evidence type="ECO:0000313" key="10">
    <source>
        <dbReference type="EMBL" id="SDX28728.1"/>
    </source>
</evidence>
<dbReference type="GO" id="GO:0003995">
    <property type="term" value="F:acyl-CoA dehydrogenase activity"/>
    <property type="evidence" value="ECO:0007669"/>
    <property type="project" value="InterPro"/>
</dbReference>
<evidence type="ECO:0000256" key="2">
    <source>
        <dbReference type="ARBA" id="ARBA00009347"/>
    </source>
</evidence>
<dbReference type="InterPro" id="IPR009075">
    <property type="entry name" value="AcylCo_DH/oxidase_C"/>
</dbReference>
<dbReference type="RefSeq" id="WP_092682433.1">
    <property type="nucleotide sequence ID" value="NZ_FNMZ01000004.1"/>
</dbReference>
<dbReference type="InterPro" id="IPR013786">
    <property type="entry name" value="AcylCoA_DH/ox_N"/>
</dbReference>
<reference evidence="10 11" key="1">
    <citation type="submission" date="2016-10" db="EMBL/GenBank/DDBJ databases">
        <authorList>
            <person name="de Groot N.N."/>
        </authorList>
    </citation>
    <scope>NUCLEOTIDE SEQUENCE [LARGE SCALE GENOMIC DNA]</scope>
    <source>
        <strain evidence="10 11">DSM 17890</strain>
    </source>
</reference>
<dbReference type="SUPFAM" id="SSF47203">
    <property type="entry name" value="Acyl-CoA dehydrogenase C-terminal domain-like"/>
    <property type="match status" value="1"/>
</dbReference>
<dbReference type="PROSITE" id="PS00072">
    <property type="entry name" value="ACYL_COA_DH_1"/>
    <property type="match status" value="1"/>
</dbReference>
<comment type="similarity">
    <text evidence="2 6">Belongs to the acyl-CoA dehydrogenase family.</text>
</comment>
<dbReference type="FunFam" id="2.40.110.10:FF:000002">
    <property type="entry name" value="Acyl-CoA dehydrogenase fadE12"/>
    <property type="match status" value="1"/>
</dbReference>
<dbReference type="Pfam" id="PF02771">
    <property type="entry name" value="Acyl-CoA_dh_N"/>
    <property type="match status" value="1"/>
</dbReference>
<dbReference type="InterPro" id="IPR009100">
    <property type="entry name" value="AcylCoA_DH/oxidase_NM_dom_sf"/>
</dbReference>
<evidence type="ECO:0000256" key="3">
    <source>
        <dbReference type="ARBA" id="ARBA00022630"/>
    </source>
</evidence>
<keyword evidence="4 6" id="KW-0274">FAD</keyword>
<dbReference type="InterPro" id="IPR006091">
    <property type="entry name" value="Acyl-CoA_Oxase/DH_mid-dom"/>
</dbReference>
<dbReference type="EMBL" id="FNMZ01000004">
    <property type="protein sequence ID" value="SDX28728.1"/>
    <property type="molecule type" value="Genomic_DNA"/>
</dbReference>
<dbReference type="PIRSF" id="PIRSF016578">
    <property type="entry name" value="HsaA"/>
    <property type="match status" value="1"/>
</dbReference>
<dbReference type="FunFam" id="1.20.140.10:FF:000001">
    <property type="entry name" value="Acyl-CoA dehydrogenase"/>
    <property type="match status" value="1"/>
</dbReference>
<dbReference type="GO" id="GO:0050660">
    <property type="term" value="F:flavin adenine dinucleotide binding"/>
    <property type="evidence" value="ECO:0007669"/>
    <property type="project" value="InterPro"/>
</dbReference>
<evidence type="ECO:0000259" key="8">
    <source>
        <dbReference type="Pfam" id="PF02770"/>
    </source>
</evidence>